<dbReference type="CDD" id="cd02440">
    <property type="entry name" value="AdoMet_MTases"/>
    <property type="match status" value="1"/>
</dbReference>
<sequence>MNPVVGSEISVSPRSKGILDALKAVSDETRLRILHILSLGAFSVNEVVEILGMGQSRVSRHLKILTEAKVIRSRREGSLVYSYLPDVSLLEQESFRYYQELSSLLLSYREDLPFWQRDLRMVHQILEQRERKSKGFFDRIAKDWESLQGEVLHPKLYRSWILEQLPNQLSTIVDLGCGPGGLIPYLLPKAKQLLGVDSSANMIEEAQSLIGNNQNVQFVQAQLESIPMPDASVDAVVSSMVLHHISHPPAVLDEVHRILKPDGILCIVDLEKHNQEMMRDNFADLWLGFEPELLESWLTNSGFSVEFTESIKTESIFKILTIKAKKRGGQNVPSN</sequence>
<evidence type="ECO:0000313" key="3">
    <source>
        <dbReference type="Proteomes" id="UP000245133"/>
    </source>
</evidence>
<organism evidence="2 3">
    <name type="scientific">Leptospira ryugenii</name>
    <dbReference type="NCBI Taxonomy" id="1917863"/>
    <lineage>
        <taxon>Bacteria</taxon>
        <taxon>Pseudomonadati</taxon>
        <taxon>Spirochaetota</taxon>
        <taxon>Spirochaetia</taxon>
        <taxon>Leptospirales</taxon>
        <taxon>Leptospiraceae</taxon>
        <taxon>Leptospira</taxon>
    </lineage>
</organism>
<dbReference type="GO" id="GO:0003700">
    <property type="term" value="F:DNA-binding transcription factor activity"/>
    <property type="evidence" value="ECO:0007669"/>
    <property type="project" value="InterPro"/>
</dbReference>
<keyword evidence="3" id="KW-1185">Reference proteome</keyword>
<dbReference type="Pfam" id="PF08241">
    <property type="entry name" value="Methyltransf_11"/>
    <property type="match status" value="1"/>
</dbReference>
<gene>
    <name evidence="2" type="ORF">LPTSP4_35280</name>
</gene>
<dbReference type="AlphaFoldDB" id="A0A2P2E537"/>
<dbReference type="Gene3D" id="1.10.10.10">
    <property type="entry name" value="Winged helix-like DNA-binding domain superfamily/Winged helix DNA-binding domain"/>
    <property type="match status" value="1"/>
</dbReference>
<reference evidence="2 3" key="1">
    <citation type="submission" date="2018-02" db="EMBL/GenBank/DDBJ databases">
        <title>Novel Leptospira species isolated from soil and water in Japan.</title>
        <authorList>
            <person name="Nakao R."/>
            <person name="Masuzawa T."/>
        </authorList>
    </citation>
    <scope>NUCLEOTIDE SEQUENCE [LARGE SCALE GENOMIC DNA]</scope>
    <source>
        <strain evidence="2 3">YH101</strain>
    </source>
</reference>
<dbReference type="InterPro" id="IPR036388">
    <property type="entry name" value="WH-like_DNA-bd_sf"/>
</dbReference>
<dbReference type="PANTHER" id="PTHR43861">
    <property type="entry name" value="TRANS-ACONITATE 2-METHYLTRANSFERASE-RELATED"/>
    <property type="match status" value="1"/>
</dbReference>
<dbReference type="SUPFAM" id="SSF53335">
    <property type="entry name" value="S-adenosyl-L-methionine-dependent methyltransferases"/>
    <property type="match status" value="1"/>
</dbReference>
<dbReference type="OrthoDB" id="9772751at2"/>
<evidence type="ECO:0000313" key="2">
    <source>
        <dbReference type="EMBL" id="GBF51990.1"/>
    </source>
</evidence>
<name>A0A2P2E537_9LEPT</name>
<protein>
    <submittedName>
        <fullName evidence="2">Methylase/methyltransferase</fullName>
    </submittedName>
</protein>
<proteinExistence type="predicted"/>
<dbReference type="NCBIfam" id="NF033788">
    <property type="entry name" value="HTH_metalloreg"/>
    <property type="match status" value="1"/>
</dbReference>
<dbReference type="GO" id="GO:0032259">
    <property type="term" value="P:methylation"/>
    <property type="evidence" value="ECO:0007669"/>
    <property type="project" value="UniProtKB-KW"/>
</dbReference>
<comment type="caution">
    <text evidence="2">The sequence shown here is derived from an EMBL/GenBank/DDBJ whole genome shotgun (WGS) entry which is preliminary data.</text>
</comment>
<accession>A0A2P2E537</accession>
<dbReference type="GO" id="GO:0008757">
    <property type="term" value="F:S-adenosylmethionine-dependent methyltransferase activity"/>
    <property type="evidence" value="ECO:0007669"/>
    <property type="project" value="InterPro"/>
</dbReference>
<dbReference type="Gene3D" id="3.40.50.150">
    <property type="entry name" value="Vaccinia Virus protein VP39"/>
    <property type="match status" value="1"/>
</dbReference>
<dbReference type="InterPro" id="IPR011991">
    <property type="entry name" value="ArsR-like_HTH"/>
</dbReference>
<dbReference type="Pfam" id="PF01022">
    <property type="entry name" value="HTH_5"/>
    <property type="match status" value="1"/>
</dbReference>
<dbReference type="SMART" id="SM00418">
    <property type="entry name" value="HTH_ARSR"/>
    <property type="match status" value="1"/>
</dbReference>
<dbReference type="SUPFAM" id="SSF46785">
    <property type="entry name" value="Winged helix' DNA-binding domain"/>
    <property type="match status" value="1"/>
</dbReference>
<dbReference type="PRINTS" id="PR00778">
    <property type="entry name" value="HTHARSR"/>
</dbReference>
<dbReference type="InterPro" id="IPR013216">
    <property type="entry name" value="Methyltransf_11"/>
</dbReference>
<dbReference type="InterPro" id="IPR001845">
    <property type="entry name" value="HTH_ArsR_DNA-bd_dom"/>
</dbReference>
<dbReference type="InterPro" id="IPR036390">
    <property type="entry name" value="WH_DNA-bd_sf"/>
</dbReference>
<dbReference type="PROSITE" id="PS50987">
    <property type="entry name" value="HTH_ARSR_2"/>
    <property type="match status" value="1"/>
</dbReference>
<dbReference type="InterPro" id="IPR029063">
    <property type="entry name" value="SAM-dependent_MTases_sf"/>
</dbReference>
<keyword evidence="2" id="KW-0489">Methyltransferase</keyword>
<keyword evidence="2" id="KW-0808">Transferase</keyword>
<dbReference type="CDD" id="cd00090">
    <property type="entry name" value="HTH_ARSR"/>
    <property type="match status" value="1"/>
</dbReference>
<feature type="domain" description="HTH arsR-type" evidence="1">
    <location>
        <begin position="10"/>
        <end position="102"/>
    </location>
</feature>
<evidence type="ECO:0000259" key="1">
    <source>
        <dbReference type="PROSITE" id="PS50987"/>
    </source>
</evidence>
<dbReference type="RefSeq" id="WP_108978370.1">
    <property type="nucleotide sequence ID" value="NZ_BFBB01000009.1"/>
</dbReference>
<dbReference type="Proteomes" id="UP000245133">
    <property type="component" value="Unassembled WGS sequence"/>
</dbReference>
<dbReference type="EMBL" id="BFBB01000009">
    <property type="protein sequence ID" value="GBF51990.1"/>
    <property type="molecule type" value="Genomic_DNA"/>
</dbReference>